<protein>
    <submittedName>
        <fullName evidence="1">Uncharacterized protein</fullName>
    </submittedName>
</protein>
<dbReference type="EMBL" id="KN399511">
    <property type="protein sequence ID" value="KHG13400.1"/>
    <property type="molecule type" value="Genomic_DNA"/>
</dbReference>
<evidence type="ECO:0000313" key="2">
    <source>
        <dbReference type="Proteomes" id="UP000032142"/>
    </source>
</evidence>
<evidence type="ECO:0000313" key="1">
    <source>
        <dbReference type="EMBL" id="KHG13400.1"/>
    </source>
</evidence>
<dbReference type="Proteomes" id="UP000032142">
    <property type="component" value="Unassembled WGS sequence"/>
</dbReference>
<sequence length="37" mass="4255">MFSHLLVNESNIKSVAQEPLRFGADVNVWVLIERMPN</sequence>
<dbReference type="AlphaFoldDB" id="A0A0B0NKP8"/>
<name>A0A0B0NKP8_GOSAR</name>
<accession>A0A0B0NKP8</accession>
<proteinExistence type="predicted"/>
<keyword evidence="2" id="KW-1185">Reference proteome</keyword>
<gene>
    <name evidence="1" type="ORF">F383_10004</name>
</gene>
<reference evidence="2" key="1">
    <citation type="submission" date="2014-09" db="EMBL/GenBank/DDBJ databases">
        <authorList>
            <person name="Mudge J."/>
            <person name="Ramaraj T."/>
            <person name="Lindquist I.E."/>
            <person name="Bharti A.K."/>
            <person name="Sundararajan A."/>
            <person name="Cameron C.T."/>
            <person name="Woodward J.E."/>
            <person name="May G.D."/>
            <person name="Brubaker C."/>
            <person name="Broadhvest J."/>
            <person name="Wilkins T.A."/>
        </authorList>
    </citation>
    <scope>NUCLEOTIDE SEQUENCE</scope>
    <source>
        <strain evidence="2">cv. AKA8401</strain>
    </source>
</reference>
<organism evidence="1 2">
    <name type="scientific">Gossypium arboreum</name>
    <name type="common">Tree cotton</name>
    <name type="synonym">Gossypium nanking</name>
    <dbReference type="NCBI Taxonomy" id="29729"/>
    <lineage>
        <taxon>Eukaryota</taxon>
        <taxon>Viridiplantae</taxon>
        <taxon>Streptophyta</taxon>
        <taxon>Embryophyta</taxon>
        <taxon>Tracheophyta</taxon>
        <taxon>Spermatophyta</taxon>
        <taxon>Magnoliopsida</taxon>
        <taxon>eudicotyledons</taxon>
        <taxon>Gunneridae</taxon>
        <taxon>Pentapetalae</taxon>
        <taxon>rosids</taxon>
        <taxon>malvids</taxon>
        <taxon>Malvales</taxon>
        <taxon>Malvaceae</taxon>
        <taxon>Malvoideae</taxon>
        <taxon>Gossypium</taxon>
    </lineage>
</organism>